<gene>
    <name evidence="1" type="ORF">XENOCAPTIV_004056</name>
</gene>
<accession>A0ABV0RYU7</accession>
<dbReference type="EMBL" id="JAHRIN010060238">
    <property type="protein sequence ID" value="MEQ2212728.1"/>
    <property type="molecule type" value="Genomic_DNA"/>
</dbReference>
<name>A0ABV0RYU7_9TELE</name>
<dbReference type="Proteomes" id="UP001434883">
    <property type="component" value="Unassembled WGS sequence"/>
</dbReference>
<comment type="caution">
    <text evidence="1">The sequence shown here is derived from an EMBL/GenBank/DDBJ whole genome shotgun (WGS) entry which is preliminary data.</text>
</comment>
<protein>
    <submittedName>
        <fullName evidence="1">Uncharacterized protein</fullName>
    </submittedName>
</protein>
<evidence type="ECO:0000313" key="2">
    <source>
        <dbReference type="Proteomes" id="UP001434883"/>
    </source>
</evidence>
<feature type="non-terminal residue" evidence="1">
    <location>
        <position position="1"/>
    </location>
</feature>
<sequence length="66" mass="7182">FSKDLARTDAVGTSCREGMRRANMLLESRNSTVRTMWGGWGLAAVFTHHAIPLPGHSTVQSTVPTL</sequence>
<organism evidence="1 2">
    <name type="scientific">Xenoophorus captivus</name>
    <dbReference type="NCBI Taxonomy" id="1517983"/>
    <lineage>
        <taxon>Eukaryota</taxon>
        <taxon>Metazoa</taxon>
        <taxon>Chordata</taxon>
        <taxon>Craniata</taxon>
        <taxon>Vertebrata</taxon>
        <taxon>Euteleostomi</taxon>
        <taxon>Actinopterygii</taxon>
        <taxon>Neopterygii</taxon>
        <taxon>Teleostei</taxon>
        <taxon>Neoteleostei</taxon>
        <taxon>Acanthomorphata</taxon>
        <taxon>Ovalentaria</taxon>
        <taxon>Atherinomorphae</taxon>
        <taxon>Cyprinodontiformes</taxon>
        <taxon>Goodeidae</taxon>
        <taxon>Xenoophorus</taxon>
    </lineage>
</organism>
<reference evidence="1 2" key="1">
    <citation type="submission" date="2021-06" db="EMBL/GenBank/DDBJ databases">
        <authorList>
            <person name="Palmer J.M."/>
        </authorList>
    </citation>
    <scope>NUCLEOTIDE SEQUENCE [LARGE SCALE GENOMIC DNA]</scope>
    <source>
        <strain evidence="1 2">XC_2019</strain>
        <tissue evidence="1">Muscle</tissue>
    </source>
</reference>
<proteinExistence type="predicted"/>
<evidence type="ECO:0000313" key="1">
    <source>
        <dbReference type="EMBL" id="MEQ2212728.1"/>
    </source>
</evidence>
<keyword evidence="2" id="KW-1185">Reference proteome</keyword>